<accession>A0ACC0X154</accession>
<sequence>MISLIFCIPYLNRTHDAKQSPKKAQQDHYNGKTNGKAGESDAIDLEFEEFCKAIEANLSIEQMIEILEATDQDSLSPDPIVVTKCQDMLFYGPLGRCPICNSKLEFDGKRYTCKGTYSTTCLVASPAERECSGSSKLVEAM</sequence>
<dbReference type="EMBL" id="CM047750">
    <property type="protein sequence ID" value="KAJ0008085.1"/>
    <property type="molecule type" value="Genomic_DNA"/>
</dbReference>
<reference evidence="2" key="1">
    <citation type="journal article" date="2023" name="G3 (Bethesda)">
        <title>Genome assembly and association tests identify interacting loci associated with vigor, precocity, and sex in interspecific pistachio rootstocks.</title>
        <authorList>
            <person name="Palmer W."/>
            <person name="Jacygrad E."/>
            <person name="Sagayaradj S."/>
            <person name="Cavanaugh K."/>
            <person name="Han R."/>
            <person name="Bertier L."/>
            <person name="Beede B."/>
            <person name="Kafkas S."/>
            <person name="Golino D."/>
            <person name="Preece J."/>
            <person name="Michelmore R."/>
        </authorList>
    </citation>
    <scope>NUCLEOTIDE SEQUENCE [LARGE SCALE GENOMIC DNA]</scope>
</reference>
<evidence type="ECO:0000313" key="1">
    <source>
        <dbReference type="EMBL" id="KAJ0008085.1"/>
    </source>
</evidence>
<name>A0ACC0X154_9ROSI</name>
<gene>
    <name evidence="1" type="ORF">Pint_30606</name>
</gene>
<proteinExistence type="predicted"/>
<protein>
    <submittedName>
        <fullName evidence="1">Uncharacterized protein</fullName>
    </submittedName>
</protein>
<dbReference type="Proteomes" id="UP001163603">
    <property type="component" value="Chromosome 15"/>
</dbReference>
<evidence type="ECO:0000313" key="2">
    <source>
        <dbReference type="Proteomes" id="UP001163603"/>
    </source>
</evidence>
<keyword evidence="2" id="KW-1185">Reference proteome</keyword>
<comment type="caution">
    <text evidence="1">The sequence shown here is derived from an EMBL/GenBank/DDBJ whole genome shotgun (WGS) entry which is preliminary data.</text>
</comment>
<organism evidence="1 2">
    <name type="scientific">Pistacia integerrima</name>
    <dbReference type="NCBI Taxonomy" id="434235"/>
    <lineage>
        <taxon>Eukaryota</taxon>
        <taxon>Viridiplantae</taxon>
        <taxon>Streptophyta</taxon>
        <taxon>Embryophyta</taxon>
        <taxon>Tracheophyta</taxon>
        <taxon>Spermatophyta</taxon>
        <taxon>Magnoliopsida</taxon>
        <taxon>eudicotyledons</taxon>
        <taxon>Gunneridae</taxon>
        <taxon>Pentapetalae</taxon>
        <taxon>rosids</taxon>
        <taxon>malvids</taxon>
        <taxon>Sapindales</taxon>
        <taxon>Anacardiaceae</taxon>
        <taxon>Pistacia</taxon>
    </lineage>
</organism>